<reference evidence="2" key="1">
    <citation type="journal article" date="2020" name="bioRxiv">
        <title>Chromosome-level reference genome of the European wasp spider Argiope bruennichi: a resource for studies on range expansion and evolutionary adaptation.</title>
        <authorList>
            <person name="Sheffer M.M."/>
            <person name="Hoppe A."/>
            <person name="Krehenwinkel H."/>
            <person name="Uhl G."/>
            <person name="Kuss A.W."/>
            <person name="Jensen L."/>
            <person name="Jensen C."/>
            <person name="Gillespie R.G."/>
            <person name="Hoff K.J."/>
            <person name="Prost S."/>
        </authorList>
    </citation>
    <scope>NUCLEOTIDE SEQUENCE</scope>
</reference>
<feature type="region of interest" description="Disordered" evidence="1">
    <location>
        <begin position="577"/>
        <end position="596"/>
    </location>
</feature>
<feature type="region of interest" description="Disordered" evidence="1">
    <location>
        <begin position="481"/>
        <end position="551"/>
    </location>
</feature>
<feature type="compositionally biased region" description="Polar residues" evidence="1">
    <location>
        <begin position="506"/>
        <end position="523"/>
    </location>
</feature>
<feature type="compositionally biased region" description="Polar residues" evidence="1">
    <location>
        <begin position="586"/>
        <end position="596"/>
    </location>
</feature>
<evidence type="ECO:0000313" key="2">
    <source>
        <dbReference type="EMBL" id="KAF8774868.1"/>
    </source>
</evidence>
<feature type="compositionally biased region" description="Polar residues" evidence="1">
    <location>
        <begin position="447"/>
        <end position="460"/>
    </location>
</feature>
<feature type="region of interest" description="Disordered" evidence="1">
    <location>
        <begin position="609"/>
        <end position="679"/>
    </location>
</feature>
<dbReference type="EMBL" id="JABXBU010002227">
    <property type="protein sequence ID" value="KAF8774868.1"/>
    <property type="molecule type" value="Genomic_DNA"/>
</dbReference>
<feature type="compositionally biased region" description="Polar residues" evidence="1">
    <location>
        <begin position="419"/>
        <end position="440"/>
    </location>
</feature>
<feature type="compositionally biased region" description="Low complexity" evidence="1">
    <location>
        <begin position="481"/>
        <end position="505"/>
    </location>
</feature>
<feature type="compositionally biased region" description="Polar residues" evidence="1">
    <location>
        <begin position="609"/>
        <end position="671"/>
    </location>
</feature>
<feature type="region of interest" description="Disordered" evidence="1">
    <location>
        <begin position="63"/>
        <end position="110"/>
    </location>
</feature>
<dbReference type="Proteomes" id="UP000807504">
    <property type="component" value="Unassembled WGS sequence"/>
</dbReference>
<name>A0A8T0EMN3_ARGBR</name>
<accession>A0A8T0EMN3</accession>
<gene>
    <name evidence="2" type="ORF">HNY73_017375</name>
</gene>
<organism evidence="2 3">
    <name type="scientific">Argiope bruennichi</name>
    <name type="common">Wasp spider</name>
    <name type="synonym">Aranea bruennichi</name>
    <dbReference type="NCBI Taxonomy" id="94029"/>
    <lineage>
        <taxon>Eukaryota</taxon>
        <taxon>Metazoa</taxon>
        <taxon>Ecdysozoa</taxon>
        <taxon>Arthropoda</taxon>
        <taxon>Chelicerata</taxon>
        <taxon>Arachnida</taxon>
        <taxon>Araneae</taxon>
        <taxon>Araneomorphae</taxon>
        <taxon>Entelegynae</taxon>
        <taxon>Araneoidea</taxon>
        <taxon>Araneidae</taxon>
        <taxon>Argiope</taxon>
    </lineage>
</organism>
<feature type="region of interest" description="Disordered" evidence="1">
    <location>
        <begin position="419"/>
        <end position="469"/>
    </location>
</feature>
<evidence type="ECO:0000313" key="3">
    <source>
        <dbReference type="Proteomes" id="UP000807504"/>
    </source>
</evidence>
<protein>
    <submittedName>
        <fullName evidence="2">Uncharacterized protein</fullName>
    </submittedName>
</protein>
<comment type="caution">
    <text evidence="2">The sequence shown here is derived from an EMBL/GenBank/DDBJ whole genome shotgun (WGS) entry which is preliminary data.</text>
</comment>
<reference evidence="2" key="2">
    <citation type="submission" date="2020-06" db="EMBL/GenBank/DDBJ databases">
        <authorList>
            <person name="Sheffer M."/>
        </authorList>
    </citation>
    <scope>NUCLEOTIDE SEQUENCE</scope>
</reference>
<proteinExistence type="predicted"/>
<feature type="compositionally biased region" description="Polar residues" evidence="1">
    <location>
        <begin position="63"/>
        <end position="75"/>
    </location>
</feature>
<keyword evidence="3" id="KW-1185">Reference proteome</keyword>
<feature type="compositionally biased region" description="Polar residues" evidence="1">
    <location>
        <begin position="141"/>
        <end position="170"/>
    </location>
</feature>
<feature type="region of interest" description="Disordered" evidence="1">
    <location>
        <begin position="124"/>
        <end position="170"/>
    </location>
</feature>
<feature type="compositionally biased region" description="Polar residues" evidence="1">
    <location>
        <begin position="94"/>
        <end position="107"/>
    </location>
</feature>
<evidence type="ECO:0000256" key="1">
    <source>
        <dbReference type="SAM" id="MobiDB-lite"/>
    </source>
</evidence>
<feature type="compositionally biased region" description="Low complexity" evidence="1">
    <location>
        <begin position="534"/>
        <end position="551"/>
    </location>
</feature>
<dbReference type="AlphaFoldDB" id="A0A8T0EMN3"/>
<sequence length="709" mass="77858">MLAVATAQVPQYRNPSFQNSHAPLTPAASKERPYLSIPIVLMPDGQIVPKAQASYQYVSNAPAQLQQQHSKSRGSVMTGESEETYQVVVPPPASFSQDQKQTKTLKNGGNGRVMIAAKDQRSFVQNPQHNHPPKHHHQNDRSQSASLVQFQNQRNPSGQQHTVSNQQVGESHKQNVANFLNLATHLGTEALSQHRGGQRNLYFNQPQVAHAQHGSHEMHQVQETYVMQVPSSQDHSSSFTHSHVQHSAPQAQQISQKANFAQHNVYNAPHMQYQPTPASHPVQYIQTSTVRQPNQADAAQVGIQNQATLAQQSVGSTIYFSGNQNHPSQATGHEQLSQQAGNQKYQLIQQSAQNLQLIPAKNYESQTQATYAPQSGIEISGQATNAQANHPNYGMAVQNGQTYVVDGHQISFANAAHASPSTFQTQQNGHQNYPNSQQVPHSHMEQARNQNMHASRQNVQEAGPSYSAAGNQQQYIASVQNGQQQINPQQSISQSSTNAASNSNTHVNQNGQITYRNQPQTYEGHNAPSYETGPYTYASTQPTYSSSTQSSHIKYATPTSANSNYQGYQYEYAAQNHQDERKLTEQETAPSTNGGQLIYASSSAKQINYTPSAQDSAKSQNNPDQSSAYVSFPSTYKSESSQGEAVNSESTYAKQAQSSHSGGEQPRTTGENSEDEDVETSYKVVYIPLDILKNILSNSVENQRVEKSS</sequence>